<comment type="caution">
    <text evidence="2">The sequence shown here is derived from an EMBL/GenBank/DDBJ whole genome shotgun (WGS) entry which is preliminary data.</text>
</comment>
<dbReference type="InterPro" id="IPR036250">
    <property type="entry name" value="AcylCo_DH-like_C"/>
</dbReference>
<dbReference type="Gene3D" id="1.20.140.10">
    <property type="entry name" value="Butyryl-CoA Dehydrogenase, subunit A, domain 3"/>
    <property type="match status" value="1"/>
</dbReference>
<dbReference type="Proteomes" id="UP001589865">
    <property type="component" value="Unassembled WGS sequence"/>
</dbReference>
<keyword evidence="3" id="KW-1185">Reference proteome</keyword>
<organism evidence="2 3">
    <name type="scientific">Roseomonas elaeocarpi</name>
    <dbReference type="NCBI Taxonomy" id="907779"/>
    <lineage>
        <taxon>Bacteria</taxon>
        <taxon>Pseudomonadati</taxon>
        <taxon>Pseudomonadota</taxon>
        <taxon>Alphaproteobacteria</taxon>
        <taxon>Acetobacterales</taxon>
        <taxon>Roseomonadaceae</taxon>
        <taxon>Roseomonas</taxon>
    </lineage>
</organism>
<dbReference type="EC" id="1.-.-.-" evidence="2"/>
<name>A0ABV6JRC5_9PROT</name>
<evidence type="ECO:0000256" key="1">
    <source>
        <dbReference type="ARBA" id="ARBA00023002"/>
    </source>
</evidence>
<keyword evidence="1 2" id="KW-0560">Oxidoreductase</keyword>
<dbReference type="PANTHER" id="PTHR48083:SF37">
    <property type="entry name" value="DEHYDROGENASE, PUTATIVE-RELATED"/>
    <property type="match status" value="1"/>
</dbReference>
<dbReference type="GO" id="GO:0016491">
    <property type="term" value="F:oxidoreductase activity"/>
    <property type="evidence" value="ECO:0007669"/>
    <property type="project" value="UniProtKB-KW"/>
</dbReference>
<dbReference type="InterPro" id="IPR009100">
    <property type="entry name" value="AcylCoA_DH/oxidase_NM_dom_sf"/>
</dbReference>
<dbReference type="RefSeq" id="WP_377043579.1">
    <property type="nucleotide sequence ID" value="NZ_JBHLUN010000005.1"/>
</dbReference>
<proteinExistence type="predicted"/>
<evidence type="ECO:0000313" key="2">
    <source>
        <dbReference type="EMBL" id="MFC0407852.1"/>
    </source>
</evidence>
<evidence type="ECO:0000313" key="3">
    <source>
        <dbReference type="Proteomes" id="UP001589865"/>
    </source>
</evidence>
<dbReference type="InterPro" id="IPR037069">
    <property type="entry name" value="AcylCoA_DH/ox_N_sf"/>
</dbReference>
<dbReference type="EMBL" id="JBHLUN010000005">
    <property type="protein sequence ID" value="MFC0407852.1"/>
    <property type="molecule type" value="Genomic_DNA"/>
</dbReference>
<dbReference type="Gene3D" id="1.10.540.10">
    <property type="entry name" value="Acyl-CoA dehydrogenase/oxidase, N-terminal domain"/>
    <property type="match status" value="1"/>
</dbReference>
<dbReference type="InterPro" id="IPR050741">
    <property type="entry name" value="Acyl-CoA_dehydrogenase"/>
</dbReference>
<gene>
    <name evidence="2" type="ORF">ACFFGY_06295</name>
</gene>
<dbReference type="PIRSF" id="PIRSF016578">
    <property type="entry name" value="HsaA"/>
    <property type="match status" value="1"/>
</dbReference>
<protein>
    <submittedName>
        <fullName evidence="2">Acyl-CoA dehydrogenase family protein</fullName>
        <ecNumber evidence="2">1.-.-.-</ecNumber>
    </submittedName>
</protein>
<dbReference type="Gene3D" id="2.40.110.10">
    <property type="entry name" value="Butyryl-CoA Dehydrogenase, subunit A, domain 2"/>
    <property type="match status" value="1"/>
</dbReference>
<dbReference type="InterPro" id="IPR046373">
    <property type="entry name" value="Acyl-CoA_Oxase/DH_mid-dom_sf"/>
</dbReference>
<reference evidence="2 3" key="1">
    <citation type="submission" date="2024-09" db="EMBL/GenBank/DDBJ databases">
        <authorList>
            <person name="Sun Q."/>
            <person name="Mori K."/>
        </authorList>
    </citation>
    <scope>NUCLEOTIDE SEQUENCE [LARGE SCALE GENOMIC DNA]</scope>
    <source>
        <strain evidence="2 3">TBRC 5777</strain>
    </source>
</reference>
<dbReference type="SUPFAM" id="SSF56645">
    <property type="entry name" value="Acyl-CoA dehydrogenase NM domain-like"/>
    <property type="match status" value="1"/>
</dbReference>
<sequence length="385" mass="41382">MGELPQADIPLPAEPLPAVHPRSFHEILPLLAERAEVLDRDGGLPDREVALLHEAGLLDAPLPRVLGGEGWGNDPAAAPALLDALRRIGRVSLPLGRLYEGHVNALRLVAGHGNPAQLREAAADIRAGRLFGVWNSEPPEGLHLDGSQSASRLRGRKIWCSGAGLVERALVTARRGDEVQMLLVPLPRGTERADLDDWHPTGMRASATGTVDFNGLAVPAEWQIGEPGGYYRQPDFSAGAWRFLAVQLGGIEAVAEALRSQMRQSGRGADPHQAARFGEVVTALETARLWVHQAAIHAEGRLADDDRTVAYVNLARGAVERAGLEAVALAQRSIGLASFMRPHPVERVIRDLATYLRQPAPDRALTSAAATVLSADTPLEDFWNA</sequence>
<dbReference type="PANTHER" id="PTHR48083">
    <property type="entry name" value="MEDIUM-CHAIN SPECIFIC ACYL-COA DEHYDROGENASE, MITOCHONDRIAL-RELATED"/>
    <property type="match status" value="1"/>
</dbReference>
<accession>A0ABV6JRC5</accession>
<dbReference type="SUPFAM" id="SSF47203">
    <property type="entry name" value="Acyl-CoA dehydrogenase C-terminal domain-like"/>
    <property type="match status" value="1"/>
</dbReference>